<evidence type="ECO:0000313" key="3">
    <source>
        <dbReference type="Proteomes" id="UP000243180"/>
    </source>
</evidence>
<sequence length="155" mass="16856">MVIKITPVNSGSVINSSPGRLKAERTRLGLSQVALGQALGVTKWTIINYERTGGRGTPIPADLLSACSRLGMDVQYIVTGVSSSNLNRVAEETGSYRVEPKRSPALSPDEHRLLEKYRRLKPSQRAQAQTIVGALIPAEGKPAKKPVSRLRRGKR</sequence>
<name>A0A1B4XCA6_9GAMM</name>
<organism evidence="2 3">
    <name type="scientific">Sulfuricaulis limicola</name>
    <dbReference type="NCBI Taxonomy" id="1620215"/>
    <lineage>
        <taxon>Bacteria</taxon>
        <taxon>Pseudomonadati</taxon>
        <taxon>Pseudomonadota</taxon>
        <taxon>Gammaproteobacteria</taxon>
        <taxon>Acidiferrobacterales</taxon>
        <taxon>Acidiferrobacteraceae</taxon>
        <taxon>Sulfuricaulis</taxon>
    </lineage>
</organism>
<dbReference type="SUPFAM" id="SSF47413">
    <property type="entry name" value="lambda repressor-like DNA-binding domains"/>
    <property type="match status" value="1"/>
</dbReference>
<dbReference type="CDD" id="cd00093">
    <property type="entry name" value="HTH_XRE"/>
    <property type="match status" value="1"/>
</dbReference>
<gene>
    <name evidence="2" type="ORF">SCL_0125</name>
</gene>
<dbReference type="SMART" id="SM00530">
    <property type="entry name" value="HTH_XRE"/>
    <property type="match status" value="1"/>
</dbReference>
<dbReference type="PROSITE" id="PS50943">
    <property type="entry name" value="HTH_CROC1"/>
    <property type="match status" value="1"/>
</dbReference>
<reference evidence="2 3" key="1">
    <citation type="submission" date="2015-05" db="EMBL/GenBank/DDBJ databases">
        <title>Complete genome sequence of a sulfur-oxidizing gammaproteobacterium strain HA5.</title>
        <authorList>
            <person name="Miura A."/>
            <person name="Kojima H."/>
            <person name="Fukui M."/>
        </authorList>
    </citation>
    <scope>NUCLEOTIDE SEQUENCE [LARGE SCALE GENOMIC DNA]</scope>
    <source>
        <strain evidence="2 3">HA5</strain>
    </source>
</reference>
<dbReference type="KEGG" id="slim:SCL_0125"/>
<proteinExistence type="predicted"/>
<dbReference type="Gene3D" id="1.10.260.40">
    <property type="entry name" value="lambda repressor-like DNA-binding domains"/>
    <property type="match status" value="1"/>
</dbReference>
<evidence type="ECO:0000313" key="2">
    <source>
        <dbReference type="EMBL" id="BAV32449.1"/>
    </source>
</evidence>
<accession>A0A1B4XCA6</accession>
<dbReference type="InterPro" id="IPR010982">
    <property type="entry name" value="Lambda_DNA-bd_dom_sf"/>
</dbReference>
<keyword evidence="3" id="KW-1185">Reference proteome</keyword>
<dbReference type="OrthoDB" id="3196789at2"/>
<dbReference type="InParanoid" id="A0A1B4XCA6"/>
<dbReference type="InterPro" id="IPR001387">
    <property type="entry name" value="Cro/C1-type_HTH"/>
</dbReference>
<protein>
    <submittedName>
        <fullName evidence="2">XRE family transcriptional regulator</fullName>
    </submittedName>
</protein>
<evidence type="ECO:0000259" key="1">
    <source>
        <dbReference type="PROSITE" id="PS50943"/>
    </source>
</evidence>
<dbReference type="EMBL" id="AP014879">
    <property type="protein sequence ID" value="BAV32449.1"/>
    <property type="molecule type" value="Genomic_DNA"/>
</dbReference>
<feature type="domain" description="HTH cro/C1-type" evidence="1">
    <location>
        <begin position="21"/>
        <end position="77"/>
    </location>
</feature>
<dbReference type="RefSeq" id="WP_096359129.1">
    <property type="nucleotide sequence ID" value="NZ_AP014879.1"/>
</dbReference>
<dbReference type="AlphaFoldDB" id="A0A1B4XCA6"/>
<dbReference type="GO" id="GO:0003677">
    <property type="term" value="F:DNA binding"/>
    <property type="evidence" value="ECO:0007669"/>
    <property type="project" value="InterPro"/>
</dbReference>
<dbReference type="Pfam" id="PF13560">
    <property type="entry name" value="HTH_31"/>
    <property type="match status" value="1"/>
</dbReference>
<dbReference type="Proteomes" id="UP000243180">
    <property type="component" value="Chromosome"/>
</dbReference>